<dbReference type="InterPro" id="IPR028149">
    <property type="entry name" value="Tantalus-like"/>
</dbReference>
<protein>
    <recommendedName>
        <fullName evidence="3">Tantalus-like domain-containing protein</fullName>
    </recommendedName>
</protein>
<organism evidence="4 5">
    <name type="scientific">Solea senegalensis</name>
    <name type="common">Senegalese sole</name>
    <dbReference type="NCBI Taxonomy" id="28829"/>
    <lineage>
        <taxon>Eukaryota</taxon>
        <taxon>Metazoa</taxon>
        <taxon>Chordata</taxon>
        <taxon>Craniata</taxon>
        <taxon>Vertebrata</taxon>
        <taxon>Euteleostomi</taxon>
        <taxon>Actinopterygii</taxon>
        <taxon>Neopterygii</taxon>
        <taxon>Teleostei</taxon>
        <taxon>Neoteleostei</taxon>
        <taxon>Acanthomorphata</taxon>
        <taxon>Carangaria</taxon>
        <taxon>Pleuronectiformes</taxon>
        <taxon>Pleuronectoidei</taxon>
        <taxon>Soleidae</taxon>
        <taxon>Solea</taxon>
    </lineage>
</organism>
<dbReference type="Proteomes" id="UP000693946">
    <property type="component" value="Linkage Group LG21"/>
</dbReference>
<feature type="region of interest" description="Disordered" evidence="2">
    <location>
        <begin position="184"/>
        <end position="219"/>
    </location>
</feature>
<dbReference type="InterPro" id="IPR026320">
    <property type="entry name" value="PRR14"/>
</dbReference>
<proteinExistence type="predicted"/>
<dbReference type="AlphaFoldDB" id="A0AAV6R215"/>
<feature type="region of interest" description="Disordered" evidence="2">
    <location>
        <begin position="265"/>
        <end position="287"/>
    </location>
</feature>
<feature type="region of interest" description="Disordered" evidence="2">
    <location>
        <begin position="139"/>
        <end position="165"/>
    </location>
</feature>
<feature type="region of interest" description="Disordered" evidence="2">
    <location>
        <begin position="1"/>
        <end position="27"/>
    </location>
</feature>
<dbReference type="PANTHER" id="PTHR14522:SF2">
    <property type="entry name" value="PROLINE-RICH PROTEIN 14"/>
    <property type="match status" value="1"/>
</dbReference>
<dbReference type="PANTHER" id="PTHR14522">
    <property type="entry name" value="EMO2-RELATED"/>
    <property type="match status" value="1"/>
</dbReference>
<feature type="compositionally biased region" description="Low complexity" evidence="2">
    <location>
        <begin position="202"/>
        <end position="211"/>
    </location>
</feature>
<feature type="domain" description="Tantalus-like" evidence="3">
    <location>
        <begin position="595"/>
        <end position="653"/>
    </location>
</feature>
<evidence type="ECO:0000313" key="4">
    <source>
        <dbReference type="EMBL" id="KAG7499463.1"/>
    </source>
</evidence>
<keyword evidence="5" id="KW-1185">Reference proteome</keyword>
<comment type="caution">
    <text evidence="4">The sequence shown here is derived from an EMBL/GenBank/DDBJ whole genome shotgun (WGS) entry which is preliminary data.</text>
</comment>
<gene>
    <name evidence="4" type="ORF">JOB18_039303</name>
</gene>
<feature type="region of interest" description="Disordered" evidence="2">
    <location>
        <begin position="323"/>
        <end position="348"/>
    </location>
</feature>
<reference evidence="4 5" key="1">
    <citation type="journal article" date="2021" name="Sci. Rep.">
        <title>Chromosome anchoring in Senegalese sole (Solea senegalensis) reveals sex-associated markers and genome rearrangements in flatfish.</title>
        <authorList>
            <person name="Guerrero-Cozar I."/>
            <person name="Gomez-Garrido J."/>
            <person name="Berbel C."/>
            <person name="Martinez-Blanch J.F."/>
            <person name="Alioto T."/>
            <person name="Claros M.G."/>
            <person name="Gagnaire P.A."/>
            <person name="Manchado M."/>
        </authorList>
    </citation>
    <scope>NUCLEOTIDE SEQUENCE [LARGE SCALE GENOMIC DNA]</scope>
    <source>
        <strain evidence="4">Sse05_10M</strain>
    </source>
</reference>
<accession>A0AAV6R215</accession>
<evidence type="ECO:0000313" key="5">
    <source>
        <dbReference type="Proteomes" id="UP000693946"/>
    </source>
</evidence>
<dbReference type="EMBL" id="JAGKHQ010000014">
    <property type="protein sequence ID" value="KAG7499463.1"/>
    <property type="molecule type" value="Genomic_DNA"/>
</dbReference>
<sequence>MLSRPPALNESDNRGRGPVSVTPRPVLPLADQTGVFSSTTWNSSLPLPPPFSSSSLSSSSAAPLLLPRSSLSSPSSSFICHPPPVSAHLMYISPSPPSSSAPEMAPSLFSFQPLNHTPPAHPTVSASFIPSQTSSFSSPSLTSTLPAHSSLSPSSPSSSSPSSLSVLSLSSPLPPLLHSHTSCLVPSPPSALSTPHTAAIGSHPSPSSVHTSPPPVSPLPPCPVAPPPACSCSSLLPRLLSAHRLEMRRLLRGALASLGRRLDTLERRSRTKKRKKGGAASSPAASTSCTSVSIPLVTCSSLDSEQSHTPALLSCLSQSEQSKEFRGRKRRRKNRESDDNEDEDPGRFVGQMAVSFRGGAEEASLTLHNVNAAKRRLEGGQSEKAVSVIGRRNGYRDPLSLHSSAPSLHLFQSAPSVRTCSQLEPFFVLSGQWWSSDFAPPRSSNPPALSLWLDSSSSSLFSFRPASILRLSTDSVETFINLARDGVCGSPLRPLKDWTAPPSLSGDHCYVQTPTQSLTLSTRRQQKQRANRSLHLPRRRPLALPPCSANGLSTPFPAGQSAAGSGFLSTNGEVELGKRVSQIRIRRASPKETLLTPMGLPKVKRLKKKEFSLEEIYTNKNFNHHPTTNRSLETIFEEPREKDGALLLIGQQRRRRLLLFPDFTQPRKRKRAQGAGLPIATLPRKRAAARRHCHSGGSSEDDLDLDVMLVERLSALEHFLTQQGLDV</sequence>
<name>A0AAV6R215_SOLSE</name>
<feature type="compositionally biased region" description="Low complexity" evidence="2">
    <location>
        <begin position="278"/>
        <end position="287"/>
    </location>
</feature>
<dbReference type="Pfam" id="PF15386">
    <property type="entry name" value="Tantalus"/>
    <property type="match status" value="1"/>
</dbReference>
<evidence type="ECO:0000259" key="3">
    <source>
        <dbReference type="Pfam" id="PF15386"/>
    </source>
</evidence>
<evidence type="ECO:0000256" key="2">
    <source>
        <dbReference type="SAM" id="MobiDB-lite"/>
    </source>
</evidence>
<evidence type="ECO:0000256" key="1">
    <source>
        <dbReference type="ARBA" id="ARBA00022553"/>
    </source>
</evidence>
<keyword evidence="1" id="KW-0597">Phosphoprotein</keyword>